<evidence type="ECO:0000313" key="2">
    <source>
        <dbReference type="Proteomes" id="UP000738431"/>
    </source>
</evidence>
<dbReference type="Proteomes" id="UP000738431">
    <property type="component" value="Chromosome"/>
</dbReference>
<keyword evidence="2" id="KW-1185">Reference proteome</keyword>
<sequence>MAWPSATELATEDLQWFHNDQPIPGAVTTELALDPLTLLHSGNYEARTASTRSNIIVLNVAPARPALVKQTFDLPLDGSNYRFLHYDADGTLYVFVSRPDGNHILAHQNGTLRADFDIALEQRSVSFLEPLSGDRYLVGTSWASGSFEISNQTVVFDNVGQASAPTLRYDTHVAATARLPSGALFIGQNLHDVTGNYRHVIHRLRADGSVDPTYARTNSRAGVLYHLLPIDNDSFVAVILDPGNNGNRRFRIERYRADGSAYPGFHTFYSADIIRLHTALPDGRFVIGIENRDAAGPQNVQRLNADGTWDSAAGILSRYDRHPLRVTRDGTLFDRVGVNSDGNIRCLLRRIQFPGTSSPPAPFDDIGASTSFDFYIDREDRIVTVGDFVSFGGVPTSHAAVLDSSYISPPLPPSAAIEASVTFDDETYQLRTATLSTSDQPAADTTIEWLALDGPTPADPASTALTLTAGTRGRFQLRATNAVGSTYSRIVTIPATAPSPILTNLSARIQIPPTGDPATLGFISRDSPTTPGVPALLFRGIGPGLAPYLDSATVADPQITLRSANGSVLAYNDNWAAELNSAFAQTGAFPLSTGSNDAAIVTTIPAGLHTLQLWPLDESTAKAGLLEAYLAGDGQELHNLSVRAFTETGDHALIAGFALAPPLDQLTAPRPARLLIRAIGPGLQDYGITSHLPNPRLQIFDHENRLIAENVSWSDATDPAELKAVMSSIGAFPLTEDSADAALIIELPSGVYTAVVSPADGQPGTALLELYLLP</sequence>
<accession>A0ABZ1CBI0</accession>
<evidence type="ECO:0008006" key="3">
    <source>
        <dbReference type="Google" id="ProtNLM"/>
    </source>
</evidence>
<dbReference type="Gene3D" id="2.80.10.50">
    <property type="match status" value="1"/>
</dbReference>
<gene>
    <name evidence="1" type="ORF">K1X11_005105</name>
</gene>
<dbReference type="RefSeq" id="WP_221031870.1">
    <property type="nucleotide sequence ID" value="NZ_CP139781.1"/>
</dbReference>
<protein>
    <recommendedName>
        <fullName evidence="3">Ig-like domain-containing protein</fullName>
    </recommendedName>
</protein>
<evidence type="ECO:0000313" key="1">
    <source>
        <dbReference type="EMBL" id="WRQ88772.1"/>
    </source>
</evidence>
<name>A0ABZ1CBI0_9BACT</name>
<reference evidence="1 2" key="1">
    <citation type="submission" date="2021-08" db="EMBL/GenBank/DDBJ databases">
        <authorList>
            <person name="Zhang D."/>
            <person name="Zhang A."/>
            <person name="Wang L."/>
        </authorList>
    </citation>
    <scope>NUCLEOTIDE SEQUENCE [LARGE SCALE GENOMIC DNA]</scope>
    <source>
        <strain evidence="1 2">WL0086</strain>
    </source>
</reference>
<reference evidence="1 2" key="2">
    <citation type="submission" date="2023-12" db="EMBL/GenBank/DDBJ databases">
        <title>Description of an unclassified Opitutus bacterium of Verrucomicrobiota.</title>
        <authorList>
            <person name="Zhang D.-F."/>
        </authorList>
    </citation>
    <scope>NUCLEOTIDE SEQUENCE [LARGE SCALE GENOMIC DNA]</scope>
    <source>
        <strain evidence="1 2">WL0086</strain>
    </source>
</reference>
<proteinExistence type="predicted"/>
<dbReference type="EMBL" id="CP139781">
    <property type="protein sequence ID" value="WRQ88772.1"/>
    <property type="molecule type" value="Genomic_DNA"/>
</dbReference>
<organism evidence="1 2">
    <name type="scientific">Actomonas aquatica</name>
    <dbReference type="NCBI Taxonomy" id="2866162"/>
    <lineage>
        <taxon>Bacteria</taxon>
        <taxon>Pseudomonadati</taxon>
        <taxon>Verrucomicrobiota</taxon>
        <taxon>Opitutia</taxon>
        <taxon>Opitutales</taxon>
        <taxon>Opitutaceae</taxon>
        <taxon>Actomonas</taxon>
    </lineage>
</organism>